<dbReference type="PROSITE" id="PS50026">
    <property type="entry name" value="EGF_3"/>
    <property type="match status" value="1"/>
</dbReference>
<dbReference type="InterPro" id="IPR036056">
    <property type="entry name" value="Fibrinogen-like_C"/>
</dbReference>
<feature type="disulfide bond" evidence="1">
    <location>
        <begin position="413"/>
        <end position="422"/>
    </location>
</feature>
<dbReference type="RefSeq" id="XP_019634980.1">
    <property type="nucleotide sequence ID" value="XM_019779421.1"/>
</dbReference>
<dbReference type="Proteomes" id="UP000515135">
    <property type="component" value="Unplaced"/>
</dbReference>
<feature type="non-terminal residue" evidence="5">
    <location>
        <position position="612"/>
    </location>
</feature>
<evidence type="ECO:0000259" key="3">
    <source>
        <dbReference type="PROSITE" id="PS51406"/>
    </source>
</evidence>
<dbReference type="PROSITE" id="PS51406">
    <property type="entry name" value="FIBRINOGEN_C_2"/>
    <property type="match status" value="1"/>
</dbReference>
<keyword evidence="4" id="KW-1185">Reference proteome</keyword>
<dbReference type="Pfam" id="PF00147">
    <property type="entry name" value="Fibrinogen_C"/>
    <property type="match status" value="1"/>
</dbReference>
<dbReference type="AlphaFoldDB" id="A0A6P4Z095"/>
<dbReference type="OrthoDB" id="6159004at2759"/>
<dbReference type="Gene3D" id="2.170.300.10">
    <property type="entry name" value="Tie2 ligand-binding domain superfamily"/>
    <property type="match status" value="3"/>
</dbReference>
<dbReference type="NCBIfam" id="NF040941">
    <property type="entry name" value="GGGWT_bact"/>
    <property type="match status" value="1"/>
</dbReference>
<evidence type="ECO:0000256" key="1">
    <source>
        <dbReference type="PROSITE-ProRule" id="PRU00076"/>
    </source>
</evidence>
<comment type="caution">
    <text evidence="1">Lacks conserved residue(s) required for the propagation of feature annotation.</text>
</comment>
<name>A0A6P4Z095_BRABE</name>
<evidence type="ECO:0000313" key="4">
    <source>
        <dbReference type="Proteomes" id="UP000515135"/>
    </source>
</evidence>
<dbReference type="SUPFAM" id="SSF57414">
    <property type="entry name" value="Hairpin loop containing domain-like"/>
    <property type="match status" value="1"/>
</dbReference>
<dbReference type="PROSITE" id="PS00022">
    <property type="entry name" value="EGF_1"/>
    <property type="match status" value="1"/>
</dbReference>
<protein>
    <submittedName>
        <fullName evidence="5">Multiple epidermal growth factor-like domains protein 10</fullName>
    </submittedName>
</protein>
<dbReference type="GO" id="GO:0005615">
    <property type="term" value="C:extracellular space"/>
    <property type="evidence" value="ECO:0007669"/>
    <property type="project" value="TreeGrafter"/>
</dbReference>
<dbReference type="SMART" id="SM00186">
    <property type="entry name" value="FBG"/>
    <property type="match status" value="1"/>
</dbReference>
<sequence>MAPSHLRRECPDGLYGAGCTQTCNCAAGPAACDKKTGFCTGGCLDFWTGDACKTREDTVPYADLFIKEEGRFFGEPPYWITDYNDIDADECARRCLQGYGSYDGVNPTCLSFNHRPAGSPEGVSARCWLSSSDKDTAASPGSEWDSWPYRNYYQRKHILTPKDCTDLIAVGIQYSSVYTIGHPQPFQAYCDMDTDGGGWTVIQRRQDGSVPFDKTWIEYEQGFGNTRGEYWLGLGNIHSLTTQKQNELYVYLEDWERNSRFARYSTFSVGDASSKYTATIDGYSGNATDSLYNSNSRHGINTRKFSTIDQDNDGVSTDCAVTFGQGGWWYTPSCGFSMLNGQYLTGCSLPAPGSCSSADGIIWYTWLGYRYSLKKTVMMTRPADFPASLFRPCENGGTLTSGPEDSGLFICACPAGWNGTFCDQVCSSGEFGSNCTGTCHCASGDSVCDIRTGVCSSGGCEAGWNGSNCQTVCSHGEFGRNCTGTCHCVSGDSVCDIRTGVCSSGGCEAGWKGDNCQTVCLPGELGPNCTGTCHCASGDSVCDIRTGVCSSGGCEAGWKGSNCQTVCSPGEFGPNCTGTCHCASGDSVCDIRTGVCSSGGCEAGWKGSNCQT</sequence>
<dbReference type="KEGG" id="bbel:109477967"/>
<dbReference type="InterPro" id="IPR002181">
    <property type="entry name" value="Fibrinogen_a/b/g_C_dom"/>
</dbReference>
<evidence type="ECO:0000313" key="5">
    <source>
        <dbReference type="RefSeq" id="XP_019634980.1"/>
    </source>
</evidence>
<accession>A0A6P4Z095</accession>
<dbReference type="PANTHER" id="PTHR19143">
    <property type="entry name" value="FIBRINOGEN/TENASCIN/ANGIOPOEITIN"/>
    <property type="match status" value="1"/>
</dbReference>
<dbReference type="CDD" id="cd00087">
    <property type="entry name" value="FReD"/>
    <property type="match status" value="1"/>
</dbReference>
<feature type="domain" description="Fibrinogen C-terminal" evidence="3">
    <location>
        <begin position="155"/>
        <end position="384"/>
    </location>
</feature>
<dbReference type="PANTHER" id="PTHR19143:SF458">
    <property type="entry name" value="FIBRINOGEN C-TERMINAL DOMAIN-CONTAINING PROTEIN-RELATED"/>
    <property type="match status" value="1"/>
</dbReference>
<dbReference type="InterPro" id="IPR014716">
    <property type="entry name" value="Fibrinogen_a/b/g_C_1"/>
</dbReference>
<gene>
    <name evidence="5" type="primary">LOC109477967</name>
</gene>
<proteinExistence type="predicted"/>
<dbReference type="GeneID" id="109477967"/>
<organism evidence="4 5">
    <name type="scientific">Branchiostoma belcheri</name>
    <name type="common">Amphioxus</name>
    <dbReference type="NCBI Taxonomy" id="7741"/>
    <lineage>
        <taxon>Eukaryota</taxon>
        <taxon>Metazoa</taxon>
        <taxon>Chordata</taxon>
        <taxon>Cephalochordata</taxon>
        <taxon>Leptocardii</taxon>
        <taxon>Amphioxiformes</taxon>
        <taxon>Branchiostomatidae</taxon>
        <taxon>Branchiostoma</taxon>
    </lineage>
</organism>
<dbReference type="InterPro" id="IPR050373">
    <property type="entry name" value="Fibrinogen_C-term_domain"/>
</dbReference>
<keyword evidence="1" id="KW-0245">EGF-like domain</keyword>
<dbReference type="Gene3D" id="3.90.215.10">
    <property type="entry name" value="Gamma Fibrinogen, chain A, domain 1"/>
    <property type="match status" value="1"/>
</dbReference>
<feature type="domain" description="EGF-like" evidence="2">
    <location>
        <begin position="384"/>
        <end position="423"/>
    </location>
</feature>
<keyword evidence="1" id="KW-1015">Disulfide bond</keyword>
<reference evidence="5" key="1">
    <citation type="submission" date="2025-08" db="UniProtKB">
        <authorList>
            <consortium name="RefSeq"/>
        </authorList>
    </citation>
    <scope>IDENTIFICATION</scope>
    <source>
        <tissue evidence="5">Gonad</tissue>
    </source>
</reference>
<evidence type="ECO:0000259" key="2">
    <source>
        <dbReference type="PROSITE" id="PS50026"/>
    </source>
</evidence>
<dbReference type="InterPro" id="IPR000742">
    <property type="entry name" value="EGF"/>
</dbReference>
<dbReference type="SUPFAM" id="SSF56496">
    <property type="entry name" value="Fibrinogen C-terminal domain-like"/>
    <property type="match status" value="1"/>
</dbReference>